<keyword evidence="1" id="KW-0732">Signal</keyword>
<evidence type="ECO:0000313" key="3">
    <source>
        <dbReference type="Proteomes" id="UP000594263"/>
    </source>
</evidence>
<name>A0A7N0ZXD9_KALFE</name>
<evidence type="ECO:0000313" key="2">
    <source>
        <dbReference type="EnsemblPlants" id="Kaladp0045s0524.1.v1.1.CDS.1"/>
    </source>
</evidence>
<proteinExistence type="predicted"/>
<dbReference type="Proteomes" id="UP000594263">
    <property type="component" value="Unplaced"/>
</dbReference>
<keyword evidence="3" id="KW-1185">Reference proteome</keyword>
<dbReference type="EnsemblPlants" id="Kaladp0045s0524.1.v1.1">
    <property type="protein sequence ID" value="Kaladp0045s0524.1.v1.1.CDS.1"/>
    <property type="gene ID" value="Kaladp0045s0524.v1.1"/>
</dbReference>
<organism evidence="2 3">
    <name type="scientific">Kalanchoe fedtschenkoi</name>
    <name type="common">Lavender scallops</name>
    <name type="synonym">South American air plant</name>
    <dbReference type="NCBI Taxonomy" id="63787"/>
    <lineage>
        <taxon>Eukaryota</taxon>
        <taxon>Viridiplantae</taxon>
        <taxon>Streptophyta</taxon>
        <taxon>Embryophyta</taxon>
        <taxon>Tracheophyta</taxon>
        <taxon>Spermatophyta</taxon>
        <taxon>Magnoliopsida</taxon>
        <taxon>eudicotyledons</taxon>
        <taxon>Gunneridae</taxon>
        <taxon>Pentapetalae</taxon>
        <taxon>Saxifragales</taxon>
        <taxon>Crassulaceae</taxon>
        <taxon>Kalanchoe</taxon>
    </lineage>
</organism>
<evidence type="ECO:0000256" key="1">
    <source>
        <dbReference type="SAM" id="SignalP"/>
    </source>
</evidence>
<sequence length="69" mass="7696">MIMRLTYMCTASCRLLLLEAEASAGFCSVNLCCSWPYNWPKVRIAGLAMTSIELTAQSGRVNMGLYVVW</sequence>
<dbReference type="Gramene" id="Kaladp0045s0524.1.v1.1">
    <property type="protein sequence ID" value="Kaladp0045s0524.1.v1.1.CDS.1"/>
    <property type="gene ID" value="Kaladp0045s0524.v1.1"/>
</dbReference>
<dbReference type="AlphaFoldDB" id="A0A7N0ZXD9"/>
<feature type="chain" id="PRO_5029512537" description="Secreted protein" evidence="1">
    <location>
        <begin position="25"/>
        <end position="69"/>
    </location>
</feature>
<protein>
    <recommendedName>
        <fullName evidence="4">Secreted protein</fullName>
    </recommendedName>
</protein>
<evidence type="ECO:0008006" key="4">
    <source>
        <dbReference type="Google" id="ProtNLM"/>
    </source>
</evidence>
<feature type="signal peptide" evidence="1">
    <location>
        <begin position="1"/>
        <end position="24"/>
    </location>
</feature>
<accession>A0A7N0ZXD9</accession>
<reference evidence="2" key="1">
    <citation type="submission" date="2021-01" db="UniProtKB">
        <authorList>
            <consortium name="EnsemblPlants"/>
        </authorList>
    </citation>
    <scope>IDENTIFICATION</scope>
</reference>